<reference evidence="2" key="1">
    <citation type="submission" date="2021-03" db="EMBL/GenBank/DDBJ databases">
        <authorList>
            <person name="Alouane T."/>
            <person name="Langin T."/>
            <person name="Bonhomme L."/>
        </authorList>
    </citation>
    <scope>NUCLEOTIDE SEQUENCE</scope>
    <source>
        <strain evidence="2">MDC_Fg202</strain>
    </source>
</reference>
<organism evidence="2 3">
    <name type="scientific">Gibberella zeae</name>
    <name type="common">Wheat head blight fungus</name>
    <name type="synonym">Fusarium graminearum</name>
    <dbReference type="NCBI Taxonomy" id="5518"/>
    <lineage>
        <taxon>Eukaryota</taxon>
        <taxon>Fungi</taxon>
        <taxon>Dikarya</taxon>
        <taxon>Ascomycota</taxon>
        <taxon>Pezizomycotina</taxon>
        <taxon>Sordariomycetes</taxon>
        <taxon>Hypocreomycetidae</taxon>
        <taxon>Hypocreales</taxon>
        <taxon>Nectriaceae</taxon>
        <taxon>Fusarium</taxon>
    </lineage>
</organism>
<evidence type="ECO:0000256" key="1">
    <source>
        <dbReference type="SAM" id="MobiDB-lite"/>
    </source>
</evidence>
<feature type="region of interest" description="Disordered" evidence="1">
    <location>
        <begin position="1"/>
        <end position="34"/>
    </location>
</feature>
<accession>A0A4U9FCE9</accession>
<feature type="region of interest" description="Disordered" evidence="1">
    <location>
        <begin position="64"/>
        <end position="85"/>
    </location>
</feature>
<proteinExistence type="predicted"/>
<protein>
    <submittedName>
        <fullName evidence="2">Uncharacterized protein</fullName>
    </submittedName>
</protein>
<dbReference type="EMBL" id="CAJPIJ010000189">
    <property type="protein sequence ID" value="CAG2007790.1"/>
    <property type="molecule type" value="Genomic_DNA"/>
</dbReference>
<name>A0A4U9FCE9_GIBZA</name>
<dbReference type="Proteomes" id="UP000746612">
    <property type="component" value="Unassembled WGS sequence"/>
</dbReference>
<feature type="compositionally biased region" description="Basic and acidic residues" evidence="1">
    <location>
        <begin position="9"/>
        <end position="31"/>
    </location>
</feature>
<sequence length="133" mass="15237">MWHLVPGDPDARRGRVRPGKRDLEKEAEKPGQRVKYGARLEPIQARDPVMLRYVEWKPGAVAVAERSSTEKQPHGDKRQTGWIGQQGLFGNNTDWKCVSELQRYRIDSTTTSLLCNYCQQSSNVVARRIDIMN</sequence>
<comment type="caution">
    <text evidence="2">The sequence shown here is derived from an EMBL/GenBank/DDBJ whole genome shotgun (WGS) entry which is preliminary data.</text>
</comment>
<gene>
    <name evidence="2" type="ORF">MDCFG202_LOCUS545890</name>
</gene>
<evidence type="ECO:0000313" key="3">
    <source>
        <dbReference type="Proteomes" id="UP000746612"/>
    </source>
</evidence>
<evidence type="ECO:0000313" key="2">
    <source>
        <dbReference type="EMBL" id="CAG2007790.1"/>
    </source>
</evidence>
<feature type="compositionally biased region" description="Basic and acidic residues" evidence="1">
    <location>
        <begin position="67"/>
        <end position="79"/>
    </location>
</feature>
<dbReference type="AlphaFoldDB" id="A0A4U9FCE9"/>